<dbReference type="Pfam" id="PF08241">
    <property type="entry name" value="Methyltransf_11"/>
    <property type="match status" value="1"/>
</dbReference>
<reference evidence="5 6" key="1">
    <citation type="submission" date="2020-02" db="EMBL/GenBank/DDBJ databases">
        <title>Whole-genome analyses of novel actinobacteria.</title>
        <authorList>
            <person name="Sahin N."/>
            <person name="Tatar D."/>
        </authorList>
    </citation>
    <scope>NUCLEOTIDE SEQUENCE [LARGE SCALE GENOMIC DNA]</scope>
    <source>
        <strain evidence="5 6">SB3404</strain>
    </source>
</reference>
<keyword evidence="3 5" id="KW-0808">Transferase</keyword>
<accession>A0A6G4X6U9</accession>
<dbReference type="InterPro" id="IPR013216">
    <property type="entry name" value="Methyltransf_11"/>
</dbReference>
<comment type="caution">
    <text evidence="5">The sequence shown here is derived from an EMBL/GenBank/DDBJ whole genome shotgun (WGS) entry which is preliminary data.</text>
</comment>
<evidence type="ECO:0000313" key="6">
    <source>
        <dbReference type="Proteomes" id="UP000477722"/>
    </source>
</evidence>
<dbReference type="PANTHER" id="PTHR44942">
    <property type="entry name" value="METHYLTRANSF_11 DOMAIN-CONTAINING PROTEIN"/>
    <property type="match status" value="1"/>
</dbReference>
<feature type="domain" description="Methyltransferase type 11" evidence="4">
    <location>
        <begin position="47"/>
        <end position="136"/>
    </location>
</feature>
<name>A0A6G4X6U9_9ACTN</name>
<sequence>MPTQTPRALSFDAIAEQYASARPGYPRALFDALEEMSGRALSGAAVLDAGAGTGISTRLLRERGARVTALERGPGMAARLRADQPAVPLVQSDGNALPFADGSFDFVTYAQAFHWTDPGRSVPEAMRVLRPGGALALWANQPDSRVAWVAEQDERLGAGLTRPFVCAEGAREALVPFGATVAVRDIPWSRRVTLDGHLRNVGSHSYFSTLPDRGEALLRTERVLLRERFPEGMVEEPYVCVLVAGVTAAIGG</sequence>
<evidence type="ECO:0000256" key="3">
    <source>
        <dbReference type="ARBA" id="ARBA00022679"/>
    </source>
</evidence>
<evidence type="ECO:0000259" key="4">
    <source>
        <dbReference type="Pfam" id="PF08241"/>
    </source>
</evidence>
<dbReference type="SUPFAM" id="SSF53335">
    <property type="entry name" value="S-adenosyl-L-methionine-dependent methyltransferases"/>
    <property type="match status" value="1"/>
</dbReference>
<evidence type="ECO:0000256" key="1">
    <source>
        <dbReference type="ARBA" id="ARBA00008361"/>
    </source>
</evidence>
<dbReference type="InterPro" id="IPR051052">
    <property type="entry name" value="Diverse_substrate_MTase"/>
</dbReference>
<dbReference type="Gene3D" id="3.40.50.150">
    <property type="entry name" value="Vaccinia Virus protein VP39"/>
    <property type="match status" value="1"/>
</dbReference>
<dbReference type="EMBL" id="JAAKZZ010000491">
    <property type="protein sequence ID" value="NGO72580.1"/>
    <property type="molecule type" value="Genomic_DNA"/>
</dbReference>
<protein>
    <submittedName>
        <fullName evidence="5">Class I SAM-dependent methyltransferase</fullName>
    </submittedName>
</protein>
<comment type="similarity">
    <text evidence="1">Belongs to the methyltransferase superfamily.</text>
</comment>
<dbReference type="RefSeq" id="WP_165302258.1">
    <property type="nucleotide sequence ID" value="NZ_JAAKZZ010000491.1"/>
</dbReference>
<proteinExistence type="inferred from homology"/>
<organism evidence="5 6">
    <name type="scientific">Streptomyces boncukensis</name>
    <dbReference type="NCBI Taxonomy" id="2711219"/>
    <lineage>
        <taxon>Bacteria</taxon>
        <taxon>Bacillati</taxon>
        <taxon>Actinomycetota</taxon>
        <taxon>Actinomycetes</taxon>
        <taxon>Kitasatosporales</taxon>
        <taxon>Streptomycetaceae</taxon>
        <taxon>Streptomyces</taxon>
    </lineage>
</organism>
<dbReference type="PANTHER" id="PTHR44942:SF4">
    <property type="entry name" value="METHYLTRANSFERASE TYPE 11 DOMAIN-CONTAINING PROTEIN"/>
    <property type="match status" value="1"/>
</dbReference>
<dbReference type="Proteomes" id="UP000477722">
    <property type="component" value="Unassembled WGS sequence"/>
</dbReference>
<keyword evidence="6" id="KW-1185">Reference proteome</keyword>
<dbReference type="AlphaFoldDB" id="A0A6G4X6U9"/>
<keyword evidence="2 5" id="KW-0489">Methyltransferase</keyword>
<dbReference type="InterPro" id="IPR029063">
    <property type="entry name" value="SAM-dependent_MTases_sf"/>
</dbReference>
<gene>
    <name evidence="5" type="ORF">G5C65_30335</name>
</gene>
<dbReference type="GO" id="GO:0032259">
    <property type="term" value="P:methylation"/>
    <property type="evidence" value="ECO:0007669"/>
    <property type="project" value="UniProtKB-KW"/>
</dbReference>
<evidence type="ECO:0000256" key="2">
    <source>
        <dbReference type="ARBA" id="ARBA00022603"/>
    </source>
</evidence>
<dbReference type="CDD" id="cd02440">
    <property type="entry name" value="AdoMet_MTases"/>
    <property type="match status" value="1"/>
</dbReference>
<evidence type="ECO:0000313" key="5">
    <source>
        <dbReference type="EMBL" id="NGO72580.1"/>
    </source>
</evidence>
<dbReference type="GO" id="GO:0008757">
    <property type="term" value="F:S-adenosylmethionine-dependent methyltransferase activity"/>
    <property type="evidence" value="ECO:0007669"/>
    <property type="project" value="InterPro"/>
</dbReference>